<dbReference type="Proteomes" id="UP000818624">
    <property type="component" value="Chromosome 2"/>
</dbReference>
<name>A0ABY8EQY2_MALFU</name>
<evidence type="ECO:0000256" key="1">
    <source>
        <dbReference type="ARBA" id="ARBA00010545"/>
    </source>
</evidence>
<sequence>MFQQGGAGHNFFHTGGEQEAQAVGDASWFQERVRNAKCNEYLCSDTLACVSEPSECPCPYAEQTRCKVGDSYVCVTSVDCRETHRLYHLSE</sequence>
<dbReference type="PANTHER" id="PTHR38425:SF1">
    <property type="entry name" value="LONG CHRONOLOGICAL LIFESPAN PROTEIN 2"/>
    <property type="match status" value="1"/>
</dbReference>
<keyword evidence="3" id="KW-0732">Signal</keyword>
<dbReference type="InterPro" id="IPR034543">
    <property type="entry name" value="LCL2"/>
</dbReference>
<proteinExistence type="inferred from homology"/>
<evidence type="ECO:0000313" key="4">
    <source>
        <dbReference type="EMBL" id="WFD47980.1"/>
    </source>
</evidence>
<dbReference type="PANTHER" id="PTHR38425">
    <property type="entry name" value="LONG CHRONOLOGICAL LIFESPAN PROTEIN 2"/>
    <property type="match status" value="1"/>
</dbReference>
<evidence type="ECO:0000256" key="2">
    <source>
        <dbReference type="ARBA" id="ARBA00018534"/>
    </source>
</evidence>
<evidence type="ECO:0000313" key="5">
    <source>
        <dbReference type="Proteomes" id="UP000818624"/>
    </source>
</evidence>
<accession>A0ABY8EQY2</accession>
<gene>
    <name evidence="4" type="primary">LCL2</name>
    <name evidence="4" type="ORF">GLX27_002645</name>
</gene>
<comment type="similarity">
    <text evidence="1">Belongs to the LCL2 family.</text>
</comment>
<reference evidence="4 5" key="1">
    <citation type="journal article" date="2020" name="Elife">
        <title>Loss of centromere function drives karyotype evolution in closely related Malassezia species.</title>
        <authorList>
            <person name="Sankaranarayanan S.R."/>
            <person name="Ianiri G."/>
            <person name="Coelho M.A."/>
            <person name="Reza M.H."/>
            <person name="Thimmappa B.C."/>
            <person name="Ganguly P."/>
            <person name="Vadnala R.N."/>
            <person name="Sun S."/>
            <person name="Siddharthan R."/>
            <person name="Tellgren-Roth C."/>
            <person name="Dawson T.L."/>
            <person name="Heitman J."/>
            <person name="Sanyal K."/>
        </authorList>
    </citation>
    <scope>NUCLEOTIDE SEQUENCE [LARGE SCALE GENOMIC DNA]</scope>
    <source>
        <strain evidence="4">CBS14141</strain>
    </source>
</reference>
<keyword evidence="5" id="KW-1185">Reference proteome</keyword>
<dbReference type="EMBL" id="CP046235">
    <property type="protein sequence ID" value="WFD47980.1"/>
    <property type="molecule type" value="Genomic_DNA"/>
</dbReference>
<organism evidence="4 5">
    <name type="scientific">Malassezia furfur</name>
    <name type="common">Pityriasis versicolor infection agent</name>
    <name type="synonym">Pityrosporum furfur</name>
    <dbReference type="NCBI Taxonomy" id="55194"/>
    <lineage>
        <taxon>Eukaryota</taxon>
        <taxon>Fungi</taxon>
        <taxon>Dikarya</taxon>
        <taxon>Basidiomycota</taxon>
        <taxon>Ustilaginomycotina</taxon>
        <taxon>Malasseziomycetes</taxon>
        <taxon>Malasseziales</taxon>
        <taxon>Malasseziaceae</taxon>
        <taxon>Malassezia</taxon>
    </lineage>
</organism>
<protein>
    <recommendedName>
        <fullName evidence="2">Long chronological lifespan protein 2</fullName>
    </recommendedName>
</protein>
<evidence type="ECO:0000256" key="3">
    <source>
        <dbReference type="ARBA" id="ARBA00022729"/>
    </source>
</evidence>